<evidence type="ECO:0000256" key="4">
    <source>
        <dbReference type="ARBA" id="ARBA00022490"/>
    </source>
</evidence>
<evidence type="ECO:0000256" key="10">
    <source>
        <dbReference type="ARBA" id="ARBA00023186"/>
    </source>
</evidence>
<dbReference type="PANTHER" id="PTHR11638">
    <property type="entry name" value="ATP-DEPENDENT CLP PROTEASE"/>
    <property type="match status" value="1"/>
</dbReference>
<dbReference type="GO" id="GO:0005524">
    <property type="term" value="F:ATP binding"/>
    <property type="evidence" value="ECO:0007669"/>
    <property type="project" value="UniProtKB-UniRule"/>
</dbReference>
<dbReference type="InterPro" id="IPR027417">
    <property type="entry name" value="P-loop_NTPase"/>
</dbReference>
<keyword evidence="17" id="KW-0645">Protease</keyword>
<dbReference type="GO" id="GO:0042802">
    <property type="term" value="F:identical protein binding"/>
    <property type="evidence" value="ECO:0007669"/>
    <property type="project" value="UniProtKB-ARBA"/>
</dbReference>
<comment type="similarity">
    <text evidence="2 13">Belongs to the ClpA/ClpB family.</text>
</comment>
<dbReference type="FunFam" id="3.40.50.300:FF:000025">
    <property type="entry name" value="ATP-dependent Clp protease subunit"/>
    <property type="match status" value="1"/>
</dbReference>
<evidence type="ECO:0000313" key="19">
    <source>
        <dbReference type="Proteomes" id="UP000245887"/>
    </source>
</evidence>
<dbReference type="Gene3D" id="1.10.8.60">
    <property type="match status" value="1"/>
</dbReference>
<dbReference type="NCBIfam" id="TIGR03346">
    <property type="entry name" value="chaperone_ClpB"/>
    <property type="match status" value="1"/>
</dbReference>
<evidence type="ECO:0000256" key="11">
    <source>
        <dbReference type="ARBA" id="ARBA00026057"/>
    </source>
</evidence>
<dbReference type="GO" id="GO:0008233">
    <property type="term" value="F:peptidase activity"/>
    <property type="evidence" value="ECO:0007669"/>
    <property type="project" value="UniProtKB-KW"/>
</dbReference>
<dbReference type="InterPro" id="IPR017730">
    <property type="entry name" value="Chaperonin_ClpB"/>
</dbReference>
<dbReference type="InterPro" id="IPR003593">
    <property type="entry name" value="AAA+_ATPase"/>
</dbReference>
<keyword evidence="7 13" id="KW-0067">ATP-binding</keyword>
<organism evidence="16 18">
    <name type="scientific">Tamilnaduibacter salinus</name>
    <dbReference type="NCBI Taxonomy" id="1484056"/>
    <lineage>
        <taxon>Bacteria</taxon>
        <taxon>Pseudomonadati</taxon>
        <taxon>Pseudomonadota</taxon>
        <taxon>Gammaproteobacteria</taxon>
        <taxon>Pseudomonadales</taxon>
        <taxon>Marinobacteraceae</taxon>
        <taxon>Tamilnaduibacter</taxon>
    </lineage>
</organism>
<dbReference type="InterPro" id="IPR041546">
    <property type="entry name" value="ClpA/ClpB_AAA_lid"/>
</dbReference>
<evidence type="ECO:0000256" key="9">
    <source>
        <dbReference type="ARBA" id="ARBA00023054"/>
    </source>
</evidence>
<dbReference type="OrthoDB" id="9803641at2"/>
<dbReference type="Pfam" id="PF02861">
    <property type="entry name" value="Clp_N"/>
    <property type="match status" value="1"/>
</dbReference>
<evidence type="ECO:0000256" key="1">
    <source>
        <dbReference type="ARBA" id="ARBA00004496"/>
    </source>
</evidence>
<evidence type="ECO:0000256" key="12">
    <source>
        <dbReference type="PROSITE-ProRule" id="PRU01251"/>
    </source>
</evidence>
<proteinExistence type="inferred from homology"/>
<dbReference type="Proteomes" id="UP000245887">
    <property type="component" value="Unassembled WGS sequence"/>
</dbReference>
<dbReference type="PROSITE" id="PS00871">
    <property type="entry name" value="CLPAB_2"/>
    <property type="match status" value="1"/>
</dbReference>
<keyword evidence="10 13" id="KW-0143">Chaperone</keyword>
<dbReference type="FunFam" id="1.10.8.60:FF:000017">
    <property type="entry name" value="ATP-dependent chaperone ClpB"/>
    <property type="match status" value="1"/>
</dbReference>
<dbReference type="Gene3D" id="3.40.50.300">
    <property type="entry name" value="P-loop containing nucleotide triphosphate hydrolases"/>
    <property type="match status" value="3"/>
</dbReference>
<dbReference type="CDD" id="cd19499">
    <property type="entry name" value="RecA-like_ClpB_Hsp104-like"/>
    <property type="match status" value="1"/>
</dbReference>
<evidence type="ECO:0000256" key="8">
    <source>
        <dbReference type="ARBA" id="ARBA00023016"/>
    </source>
</evidence>
<dbReference type="AlphaFoldDB" id="A0A2A2I2D7"/>
<dbReference type="InterPro" id="IPR001270">
    <property type="entry name" value="ClpA/B"/>
</dbReference>
<dbReference type="InterPro" id="IPR036628">
    <property type="entry name" value="Clp_N_dom_sf"/>
</dbReference>
<dbReference type="GO" id="GO:0042026">
    <property type="term" value="P:protein refolding"/>
    <property type="evidence" value="ECO:0007669"/>
    <property type="project" value="UniProtKB-UniRule"/>
</dbReference>
<evidence type="ECO:0000256" key="6">
    <source>
        <dbReference type="ARBA" id="ARBA00022741"/>
    </source>
</evidence>
<dbReference type="PROSITE" id="PS00870">
    <property type="entry name" value="CLPAB_1"/>
    <property type="match status" value="1"/>
</dbReference>
<dbReference type="Pfam" id="PF17871">
    <property type="entry name" value="AAA_lid_9"/>
    <property type="match status" value="1"/>
</dbReference>
<evidence type="ECO:0000256" key="5">
    <source>
        <dbReference type="ARBA" id="ARBA00022737"/>
    </source>
</evidence>
<dbReference type="SMART" id="SM01086">
    <property type="entry name" value="ClpB_D2-small"/>
    <property type="match status" value="1"/>
</dbReference>
<dbReference type="InterPro" id="IPR018368">
    <property type="entry name" value="ClpA/B_CS1"/>
</dbReference>
<dbReference type="FunFam" id="3.40.50.300:FF:000010">
    <property type="entry name" value="Chaperone clpB 1, putative"/>
    <property type="match status" value="1"/>
</dbReference>
<sequence length="858" mass="95792">MRIDKLTSKLQTALADAQSIAVGHDNNFIEPVHLMQALLDQQGGSVRPLLKQVGVEPTRLRQAVAREIDNLPEVQDSAGDVAMSNDMGRLLNIADKLAQQRKDQFISSELVLLAALEDRGSLGRILREHQLDKNALETAIEQVRGGESVDDPSAEETRQALEKYTVDLTERAESGKLDPVIGRDDEIRRTIQVLQRRQKNNPVLIGEPGVGKTAIIEGLAQRIVDGEVPDGLRDKRVLALDLGALLAGAKYRGDFEERLKSVLKELGKEEGRIILFIDELHTMVGAGKTEGSMDAGNMLKPALARGELHCVGATTLDEYRENLEKDAALERRFQKVLVNEPSDEDTIAILRGLKERYEVHHGVEVTDSAIIAAAKLSSRYITDRQLPDKAIDLVDEAASQIRIEMDSKPESLDRLERRLIQLKIEREALKKEKDDASRKRLSELSEVITDLEREYADLEEVWNTEKAALHGTQKIKSQLEEARIELENARRSGDLGRMSEIQYGKIPDLERQLDMASQAEMMEMRLLRNRVTEDEIAEVVSKWTGIPVSKMLEGEKDKLMRMEEALHERVIGQDEAVEAVSNAVRRSRAGLADPHRPNGSFLFLGPTGVGKTELCKSLALFLFDTEEAMVRIDMSEFMEKHSVARLIGAPPGYVGYEEGGYLTEAVRRRPYSVLLLDEVEKAHPDVFNILLQVLEDGRLTDGQGRTVDFRNTVIVMTSNLGSDIIQQQAGEENYEAMKASVMEVVGTHFRPEFINRVDEVVVFHPLAQDQIRGIADIQLKALNARLAEQEMSLELSDDALDRLAAVGFDPVYGARPLKRSIQRLIENPLSQRLLQGDFSAGDVIRADVDSDRLSFTAA</sequence>
<comment type="caution">
    <text evidence="16">The sequence shown here is derived from an EMBL/GenBank/DDBJ whole genome shotgun (WGS) entry which is preliminary data.</text>
</comment>
<dbReference type="GO" id="GO:0034605">
    <property type="term" value="P:cellular response to heat"/>
    <property type="evidence" value="ECO:0007669"/>
    <property type="project" value="TreeGrafter"/>
</dbReference>
<dbReference type="NCBIfam" id="NF008118">
    <property type="entry name" value="PRK10865.1"/>
    <property type="match status" value="1"/>
</dbReference>
<dbReference type="InterPro" id="IPR004176">
    <property type="entry name" value="Clp_R_N"/>
</dbReference>
<feature type="coiled-coil region" evidence="14">
    <location>
        <begin position="412"/>
        <end position="492"/>
    </location>
</feature>
<dbReference type="Proteomes" id="UP000218332">
    <property type="component" value="Unassembled WGS sequence"/>
</dbReference>
<dbReference type="Pfam" id="PF07724">
    <property type="entry name" value="AAA_2"/>
    <property type="match status" value="1"/>
</dbReference>
<protein>
    <recommendedName>
        <fullName evidence="3 14">Chaperone protein ClpB</fullName>
    </recommendedName>
</protein>
<comment type="subunit">
    <text evidence="11">Homohexamer. The oligomerization is ATP-dependent.</text>
</comment>
<keyword evidence="4 14" id="KW-0963">Cytoplasm</keyword>
<accession>A0A2A2I2D7</accession>
<dbReference type="SMART" id="SM00382">
    <property type="entry name" value="AAA"/>
    <property type="match status" value="2"/>
</dbReference>
<evidence type="ECO:0000256" key="13">
    <source>
        <dbReference type="RuleBase" id="RU004432"/>
    </source>
</evidence>
<dbReference type="Pfam" id="PF00004">
    <property type="entry name" value="AAA"/>
    <property type="match status" value="1"/>
</dbReference>
<feature type="domain" description="Clp R" evidence="15">
    <location>
        <begin position="3"/>
        <end position="146"/>
    </location>
</feature>
<dbReference type="InterPro" id="IPR019489">
    <property type="entry name" value="Clp_ATPase_C"/>
</dbReference>
<keyword evidence="18" id="KW-1185">Reference proteome</keyword>
<dbReference type="PANTHER" id="PTHR11638:SF18">
    <property type="entry name" value="HEAT SHOCK PROTEIN 104"/>
    <property type="match status" value="1"/>
</dbReference>
<keyword evidence="9 14" id="KW-0175">Coiled coil</keyword>
<reference evidence="16 18" key="1">
    <citation type="submission" date="2017-07" db="EMBL/GenBank/DDBJ databases">
        <title>Tamlnaduibacter salinus (Mi-7) genome sequencing.</title>
        <authorList>
            <person name="Verma A."/>
            <person name="Krishnamurthi S."/>
        </authorList>
    </citation>
    <scope>NUCLEOTIDE SEQUENCE [LARGE SCALE GENOMIC DNA]</scope>
    <source>
        <strain evidence="16 18">Mi-7</strain>
    </source>
</reference>
<dbReference type="PRINTS" id="PR00300">
    <property type="entry name" value="CLPPROTEASEA"/>
</dbReference>
<comment type="subcellular location">
    <subcellularLocation>
        <location evidence="1 14">Cytoplasm</location>
    </subcellularLocation>
</comment>
<dbReference type="FunFam" id="1.10.1780.10:FF:000003">
    <property type="entry name" value="ATP-dependent chaperone ClpB"/>
    <property type="match status" value="1"/>
</dbReference>
<dbReference type="Gene3D" id="1.10.1780.10">
    <property type="entry name" value="Clp, N-terminal domain"/>
    <property type="match status" value="1"/>
</dbReference>
<evidence type="ECO:0000256" key="3">
    <source>
        <dbReference type="ARBA" id="ARBA00017574"/>
    </source>
</evidence>
<dbReference type="PROSITE" id="PS51903">
    <property type="entry name" value="CLP_R"/>
    <property type="match status" value="1"/>
</dbReference>
<evidence type="ECO:0000313" key="18">
    <source>
        <dbReference type="Proteomes" id="UP000218332"/>
    </source>
</evidence>
<keyword evidence="5 12" id="KW-0677">Repeat</keyword>
<name>A0A2A2I2D7_9GAMM</name>
<dbReference type="GO" id="GO:0006508">
    <property type="term" value="P:proteolysis"/>
    <property type="evidence" value="ECO:0007669"/>
    <property type="project" value="UniProtKB-KW"/>
</dbReference>
<evidence type="ECO:0000256" key="7">
    <source>
        <dbReference type="ARBA" id="ARBA00022840"/>
    </source>
</evidence>
<evidence type="ECO:0000313" key="17">
    <source>
        <dbReference type="EMBL" id="PVY70431.1"/>
    </source>
</evidence>
<comment type="function">
    <text evidence="14">Part of a stress-induced multi-chaperone system, it is involved in the recovery of the cell from heat-induced damage, in cooperation with DnaK, DnaJ and GrpE.</text>
</comment>
<evidence type="ECO:0000256" key="14">
    <source>
        <dbReference type="RuleBase" id="RU362034"/>
    </source>
</evidence>
<evidence type="ECO:0000256" key="2">
    <source>
        <dbReference type="ARBA" id="ARBA00008675"/>
    </source>
</evidence>
<dbReference type="EMBL" id="QEKQ01000009">
    <property type="protein sequence ID" value="PVY70431.1"/>
    <property type="molecule type" value="Genomic_DNA"/>
</dbReference>
<dbReference type="FunFam" id="3.40.50.300:FF:000120">
    <property type="entry name" value="ATP-dependent chaperone ClpB"/>
    <property type="match status" value="1"/>
</dbReference>
<dbReference type="InterPro" id="IPR028299">
    <property type="entry name" value="ClpA/B_CS2"/>
</dbReference>
<comment type="subunit">
    <text evidence="14">Homohexamer; The oligomerization is ATP-dependent.</text>
</comment>
<dbReference type="InterPro" id="IPR050130">
    <property type="entry name" value="ClpA_ClpB"/>
</dbReference>
<dbReference type="RefSeq" id="WP_095611776.1">
    <property type="nucleotide sequence ID" value="NZ_NMPM01000075.1"/>
</dbReference>
<dbReference type="SUPFAM" id="SSF52540">
    <property type="entry name" value="P-loop containing nucleoside triphosphate hydrolases"/>
    <property type="match status" value="2"/>
</dbReference>
<keyword evidence="17" id="KW-0378">Hydrolase</keyword>
<evidence type="ECO:0000259" key="15">
    <source>
        <dbReference type="PROSITE" id="PS51903"/>
    </source>
</evidence>
<keyword evidence="8 14" id="KW-0346">Stress response</keyword>
<dbReference type="CDD" id="cd00009">
    <property type="entry name" value="AAA"/>
    <property type="match status" value="1"/>
</dbReference>
<dbReference type="InterPro" id="IPR003959">
    <property type="entry name" value="ATPase_AAA_core"/>
</dbReference>
<gene>
    <name evidence="14 16" type="primary">clpB</name>
    <name evidence="17" type="ORF">C8D92_109184</name>
    <name evidence="16" type="ORF">CF392_12440</name>
</gene>
<dbReference type="GO" id="GO:0016887">
    <property type="term" value="F:ATP hydrolysis activity"/>
    <property type="evidence" value="ECO:0007669"/>
    <property type="project" value="InterPro"/>
</dbReference>
<evidence type="ECO:0000313" key="16">
    <source>
        <dbReference type="EMBL" id="PAV25173.1"/>
    </source>
</evidence>
<reference evidence="17 19" key="2">
    <citation type="submission" date="2018-04" db="EMBL/GenBank/DDBJ databases">
        <title>Genomic Encyclopedia of Type Strains, Phase IV (KMG-IV): sequencing the most valuable type-strain genomes for metagenomic binning, comparative biology and taxonomic classification.</title>
        <authorList>
            <person name="Goeker M."/>
        </authorList>
    </citation>
    <scope>NUCLEOTIDE SEQUENCE [LARGE SCALE GENOMIC DNA]</scope>
    <source>
        <strain evidence="17 19">DSM 28688</strain>
    </source>
</reference>
<dbReference type="EMBL" id="NMPM01000075">
    <property type="protein sequence ID" value="PAV25173.1"/>
    <property type="molecule type" value="Genomic_DNA"/>
</dbReference>
<keyword evidence="6 13" id="KW-0547">Nucleotide-binding</keyword>
<dbReference type="GO" id="GO:0005829">
    <property type="term" value="C:cytosol"/>
    <property type="evidence" value="ECO:0007669"/>
    <property type="project" value="UniProtKB-ARBA"/>
</dbReference>
<dbReference type="Pfam" id="PF10431">
    <property type="entry name" value="ClpB_D2-small"/>
    <property type="match status" value="1"/>
</dbReference>
<dbReference type="SUPFAM" id="SSF81923">
    <property type="entry name" value="Double Clp-N motif"/>
    <property type="match status" value="1"/>
</dbReference>